<evidence type="ECO:0000313" key="1">
    <source>
        <dbReference type="EMBL" id="GLZ80286.1"/>
    </source>
</evidence>
<comment type="caution">
    <text evidence="1">The sequence shown here is derived from an EMBL/GenBank/DDBJ whole genome shotgun (WGS) entry which is preliminary data.</text>
</comment>
<protein>
    <submittedName>
        <fullName evidence="1">Uncharacterized protein</fullName>
    </submittedName>
</protein>
<proteinExistence type="predicted"/>
<dbReference type="EMBL" id="BSTX01000004">
    <property type="protein sequence ID" value="GLZ80286.1"/>
    <property type="molecule type" value="Genomic_DNA"/>
</dbReference>
<name>A0A9W6WC64_9ACTN</name>
<dbReference type="Proteomes" id="UP001165079">
    <property type="component" value="Unassembled WGS sequence"/>
</dbReference>
<dbReference type="AlphaFoldDB" id="A0A9W6WC64"/>
<dbReference type="RefSeq" id="WP_285665439.1">
    <property type="nucleotide sequence ID" value="NZ_BSTX01000004.1"/>
</dbReference>
<sequence>MSDGREFLKAYLSHDHSAAGAIRARLGDDVLARSIAGFSALMLVRRLGTEVPTLEECRRFAVETNAYYRHVDAGVDTEIVMEFVVAYYGDGGPWTLAPQLAVLGMIALNDPEVMGGLDGFLDAAGL</sequence>
<evidence type="ECO:0000313" key="2">
    <source>
        <dbReference type="Proteomes" id="UP001165079"/>
    </source>
</evidence>
<organism evidence="1 2">
    <name type="scientific">Actinorhabdospora filicis</name>
    <dbReference type="NCBI Taxonomy" id="1785913"/>
    <lineage>
        <taxon>Bacteria</taxon>
        <taxon>Bacillati</taxon>
        <taxon>Actinomycetota</taxon>
        <taxon>Actinomycetes</taxon>
        <taxon>Micromonosporales</taxon>
        <taxon>Micromonosporaceae</taxon>
        <taxon>Actinorhabdospora</taxon>
    </lineage>
</organism>
<accession>A0A9W6WC64</accession>
<reference evidence="1" key="1">
    <citation type="submission" date="2023-03" db="EMBL/GenBank/DDBJ databases">
        <title>Actinorhabdospora filicis NBRC 111898.</title>
        <authorList>
            <person name="Ichikawa N."/>
            <person name="Sato H."/>
            <person name="Tonouchi N."/>
        </authorList>
    </citation>
    <scope>NUCLEOTIDE SEQUENCE</scope>
    <source>
        <strain evidence="1">NBRC 111898</strain>
    </source>
</reference>
<gene>
    <name evidence="1" type="ORF">Afil01_50930</name>
</gene>
<keyword evidence="2" id="KW-1185">Reference proteome</keyword>